<name>A0A934KB80_9BACT</name>
<dbReference type="PANTHER" id="PTHR31616">
    <property type="entry name" value="TREHALASE"/>
    <property type="match status" value="1"/>
</dbReference>
<dbReference type="AlphaFoldDB" id="A0A934KB80"/>
<dbReference type="Gene3D" id="1.50.10.10">
    <property type="match status" value="1"/>
</dbReference>
<reference evidence="4 5" key="1">
    <citation type="submission" date="2020-10" db="EMBL/GenBank/DDBJ databases">
        <title>Ca. Dormibacterota MAGs.</title>
        <authorList>
            <person name="Montgomery K."/>
        </authorList>
    </citation>
    <scope>NUCLEOTIDE SEQUENCE [LARGE SCALE GENOMIC DNA]</scope>
    <source>
        <strain evidence="4">SC8811_S16_3</strain>
    </source>
</reference>
<organism evidence="4 5">
    <name type="scientific">Candidatus Dormiibacter inghamiae</name>
    <dbReference type="NCBI Taxonomy" id="3127013"/>
    <lineage>
        <taxon>Bacteria</taxon>
        <taxon>Bacillati</taxon>
        <taxon>Candidatus Dormiibacterota</taxon>
        <taxon>Candidatus Dormibacteria</taxon>
        <taxon>Candidatus Dormibacterales</taxon>
        <taxon>Candidatus Dormibacteraceae</taxon>
        <taxon>Candidatus Dormiibacter</taxon>
    </lineage>
</organism>
<dbReference type="RefSeq" id="WP_338176619.1">
    <property type="nucleotide sequence ID" value="NZ_JAEKNQ010000018.1"/>
</dbReference>
<dbReference type="InterPro" id="IPR011613">
    <property type="entry name" value="GH15-like"/>
</dbReference>
<dbReference type="Pfam" id="PF19291">
    <property type="entry name" value="TREH_N"/>
    <property type="match status" value="1"/>
</dbReference>
<feature type="domain" description="Trehalase-like N-terminal" evidence="3">
    <location>
        <begin position="25"/>
        <end position="196"/>
    </location>
</feature>
<dbReference type="Proteomes" id="UP000620075">
    <property type="component" value="Unassembled WGS sequence"/>
</dbReference>
<dbReference type="EMBL" id="JAEKNQ010000018">
    <property type="protein sequence ID" value="MBJ7602219.1"/>
    <property type="molecule type" value="Genomic_DNA"/>
</dbReference>
<dbReference type="InterPro" id="IPR012341">
    <property type="entry name" value="6hp_glycosidase-like_sf"/>
</dbReference>
<comment type="caution">
    <text evidence="4">The sequence shown here is derived from an EMBL/GenBank/DDBJ whole genome shotgun (WGS) entry which is preliminary data.</text>
</comment>
<feature type="region of interest" description="Disordered" evidence="1">
    <location>
        <begin position="1"/>
        <end position="22"/>
    </location>
</feature>
<evidence type="ECO:0000259" key="2">
    <source>
        <dbReference type="Pfam" id="PF00723"/>
    </source>
</evidence>
<dbReference type="InterPro" id="IPR045582">
    <property type="entry name" value="Trehalase-like_N"/>
</dbReference>
<evidence type="ECO:0000259" key="3">
    <source>
        <dbReference type="Pfam" id="PF19291"/>
    </source>
</evidence>
<feature type="domain" description="GH15-like" evidence="2">
    <location>
        <begin position="251"/>
        <end position="615"/>
    </location>
</feature>
<proteinExistence type="predicted"/>
<dbReference type="InterPro" id="IPR008928">
    <property type="entry name" value="6-hairpin_glycosidase_sf"/>
</dbReference>
<accession>A0A934KB80</accession>
<feature type="compositionally biased region" description="Polar residues" evidence="1">
    <location>
        <begin position="13"/>
        <end position="22"/>
    </location>
</feature>
<protein>
    <submittedName>
        <fullName evidence="4">Glycoside hydrolase family 15 protein</fullName>
    </submittedName>
</protein>
<evidence type="ECO:0000313" key="4">
    <source>
        <dbReference type="EMBL" id="MBJ7602219.1"/>
    </source>
</evidence>
<gene>
    <name evidence="4" type="ORF">JF888_03350</name>
</gene>
<dbReference type="GO" id="GO:0005993">
    <property type="term" value="P:trehalose catabolic process"/>
    <property type="evidence" value="ECO:0007669"/>
    <property type="project" value="TreeGrafter"/>
</dbReference>
<keyword evidence="4" id="KW-0378">Hydrolase</keyword>
<dbReference type="PANTHER" id="PTHR31616:SF10">
    <property type="entry name" value="TREHALASE"/>
    <property type="match status" value="1"/>
</dbReference>
<dbReference type="Pfam" id="PF00723">
    <property type="entry name" value="Glyco_hydro_15"/>
    <property type="match status" value="1"/>
</dbReference>
<sequence>MQQDAPVDAKGTTGKSNRQTPNVYPPIGDYAFISDCHSTALVSTDASIDWCCLRRVDAGSCFGRLLDWQTGGYCSITPCSETYASHREYVSDTMVLKTTFTTGGGEATVIDCFAMRTGGREQPLMELIRIIEGVRGRVDFDLEIVPRFDYGEMRPWLRRAGIRTWAVIGGDDGMLVSSDVELALGDHHDLRAQVSVHGEERIRLVIQAKPPTELDGGAWDPVPADVIDEHLKSTVAWWRRWTKRATFGGPDRPAVLRSALVLKGLTNAPTGAIAAAATTSLPEEIGGPRNWDYRYSWIRDSYLSVHSLALIGCDKEADGFRRFMQRSSAGSAHELQIMYGVGGERRLTEIVLPLDGYRGSRPVRIGNAASEQLQLDAYGELLLLTWIWHRRGHSPDDDYWRFLAELVDVAAERWREPDSGIWEMRGPRRHFVHSKVMCWAAVDRGLQLAVECMRQAPLDRWRKTLKEMRESIDANSVDSKRGCFVQSYKSRQLDAALLTLPNVGYCAYDDPRMVATVEAIRAELEQEGLILRYRTDKVNDGVKGGREGYFLACTFWLVDCLAGQRRFAEAREVFDRATAAGNDLGLFAEEFDPESGQLLGNFPQAFTHLAHIAAAVRLSEASRT</sequence>
<evidence type="ECO:0000256" key="1">
    <source>
        <dbReference type="SAM" id="MobiDB-lite"/>
    </source>
</evidence>
<dbReference type="SUPFAM" id="SSF48208">
    <property type="entry name" value="Six-hairpin glycosidases"/>
    <property type="match status" value="1"/>
</dbReference>
<dbReference type="GO" id="GO:0015927">
    <property type="term" value="F:trehalase activity"/>
    <property type="evidence" value="ECO:0007669"/>
    <property type="project" value="TreeGrafter"/>
</dbReference>
<evidence type="ECO:0000313" key="5">
    <source>
        <dbReference type="Proteomes" id="UP000620075"/>
    </source>
</evidence>